<dbReference type="EMBL" id="BMNW01000005">
    <property type="protein sequence ID" value="GGM15151.1"/>
    <property type="molecule type" value="Genomic_DNA"/>
</dbReference>
<reference evidence="2" key="1">
    <citation type="journal article" date="2019" name="Int. J. Syst. Evol. Microbiol.">
        <title>The Global Catalogue of Microorganisms (GCM) 10K type strain sequencing project: providing services to taxonomists for standard genome sequencing and annotation.</title>
        <authorList>
            <consortium name="The Broad Institute Genomics Platform"/>
            <consortium name="The Broad Institute Genome Sequencing Center for Infectious Disease"/>
            <person name="Wu L."/>
            <person name="Ma J."/>
        </authorList>
    </citation>
    <scope>NUCLEOTIDE SEQUENCE [LARGE SCALE GENOMIC DNA]</scope>
    <source>
        <strain evidence="2">JCM 13501</strain>
    </source>
</reference>
<protein>
    <recommendedName>
        <fullName evidence="3">Alpha/beta hydrolase</fullName>
    </recommendedName>
</protein>
<sequence>MSVALDALKVRTQATKLELVGYSGGAAAALLLAGQRNDVVSIQTLAGNLDPVAWAEWHQLSPMSGSLDPLSYKARLRSIPQRHLVGNRDTVVPWQLSKAFAGKFEDQTCISIVSVEANHNEGWEAAWRAWEGKPLPCQELSE</sequence>
<organism evidence="1 2">
    <name type="scientific">Pseudomonas asuensis</name>
    <dbReference type="NCBI Taxonomy" id="1825787"/>
    <lineage>
        <taxon>Bacteria</taxon>
        <taxon>Pseudomonadati</taxon>
        <taxon>Pseudomonadota</taxon>
        <taxon>Gammaproteobacteria</taxon>
        <taxon>Pseudomonadales</taxon>
        <taxon>Pseudomonadaceae</taxon>
        <taxon>Pseudomonas</taxon>
    </lineage>
</organism>
<evidence type="ECO:0000313" key="1">
    <source>
        <dbReference type="EMBL" id="GGM15151.1"/>
    </source>
</evidence>
<dbReference type="Proteomes" id="UP000616499">
    <property type="component" value="Unassembled WGS sequence"/>
</dbReference>
<evidence type="ECO:0000313" key="2">
    <source>
        <dbReference type="Proteomes" id="UP000616499"/>
    </source>
</evidence>
<dbReference type="SUPFAM" id="SSF53474">
    <property type="entry name" value="alpha/beta-Hydrolases"/>
    <property type="match status" value="1"/>
</dbReference>
<proteinExistence type="predicted"/>
<evidence type="ECO:0008006" key="3">
    <source>
        <dbReference type="Google" id="ProtNLM"/>
    </source>
</evidence>
<dbReference type="Gene3D" id="3.40.50.1820">
    <property type="entry name" value="alpha/beta hydrolase"/>
    <property type="match status" value="1"/>
</dbReference>
<keyword evidence="2" id="KW-1185">Reference proteome</keyword>
<gene>
    <name evidence="1" type="ORF">GCM10009425_27570</name>
</gene>
<comment type="caution">
    <text evidence="1">The sequence shown here is derived from an EMBL/GenBank/DDBJ whole genome shotgun (WGS) entry which is preliminary data.</text>
</comment>
<name>A0ABQ2GWH8_9PSED</name>
<dbReference type="InterPro" id="IPR029058">
    <property type="entry name" value="AB_hydrolase_fold"/>
</dbReference>
<accession>A0ABQ2GWH8</accession>